<reference evidence="2 4" key="1">
    <citation type="submission" date="2008-03" db="EMBL/GenBank/DDBJ databases">
        <title>Annotation of Ixodes scapularis.</title>
        <authorList>
            <consortium name="Ixodes scapularis Genome Project Consortium"/>
            <person name="Caler E."/>
            <person name="Hannick L.I."/>
            <person name="Bidwell S."/>
            <person name="Joardar V."/>
            <person name="Thiagarajan M."/>
            <person name="Amedeo P."/>
            <person name="Galinsky K.J."/>
            <person name="Schobel S."/>
            <person name="Inman J."/>
            <person name="Hostetler J."/>
            <person name="Miller J."/>
            <person name="Hammond M."/>
            <person name="Megy K."/>
            <person name="Lawson D."/>
            <person name="Kodira C."/>
            <person name="Sutton G."/>
            <person name="Meyer J."/>
            <person name="Hill C.A."/>
            <person name="Birren B."/>
            <person name="Nene V."/>
            <person name="Collins F."/>
            <person name="Alarcon-Chaidez F."/>
            <person name="Wikel S."/>
            <person name="Strausberg R."/>
        </authorList>
    </citation>
    <scope>NUCLEOTIDE SEQUENCE [LARGE SCALE GENOMIC DNA]</scope>
    <source>
        <strain evidence="4">Wikel</strain>
        <strain evidence="2">Wikel colony</strain>
    </source>
</reference>
<dbReference type="EMBL" id="DS613210">
    <property type="protein sequence ID" value="EEC00240.1"/>
    <property type="molecule type" value="Genomic_DNA"/>
</dbReference>
<dbReference type="AlphaFoldDB" id="B7P0W8"/>
<dbReference type="EnsemblMetazoa" id="ISCW015687-RA">
    <property type="protein sequence ID" value="ISCW015687-PA"/>
    <property type="gene ID" value="ISCW015687"/>
</dbReference>
<gene>
    <name evidence="2" type="ORF">IscW_ISCW015687</name>
</gene>
<feature type="compositionally biased region" description="Basic and acidic residues" evidence="1">
    <location>
        <begin position="16"/>
        <end position="31"/>
    </location>
</feature>
<dbReference type="InParanoid" id="B7P0W8"/>
<organism>
    <name type="scientific">Ixodes scapularis</name>
    <name type="common">Black-legged tick</name>
    <name type="synonym">Deer tick</name>
    <dbReference type="NCBI Taxonomy" id="6945"/>
    <lineage>
        <taxon>Eukaryota</taxon>
        <taxon>Metazoa</taxon>
        <taxon>Ecdysozoa</taxon>
        <taxon>Arthropoda</taxon>
        <taxon>Chelicerata</taxon>
        <taxon>Arachnida</taxon>
        <taxon>Acari</taxon>
        <taxon>Parasitiformes</taxon>
        <taxon>Ixodida</taxon>
        <taxon>Ixodoidea</taxon>
        <taxon>Ixodidae</taxon>
        <taxon>Ixodinae</taxon>
        <taxon>Ixodes</taxon>
    </lineage>
</organism>
<feature type="region of interest" description="Disordered" evidence="1">
    <location>
        <begin position="1"/>
        <end position="48"/>
    </location>
</feature>
<sequence>MWADGRRAFPRARANKAADERAELDTTERAGKSTPSPQRLHPLGSGGSDLLPPVAPCVCGEGQASSKDSCLHHERLAATTRQIAAKAA</sequence>
<dbReference type="VEuPathDB" id="VectorBase:ISCI015687"/>
<dbReference type="PaxDb" id="6945-B7P0W8"/>
<evidence type="ECO:0000313" key="3">
    <source>
        <dbReference type="EnsemblMetazoa" id="ISCW015687-PA"/>
    </source>
</evidence>
<evidence type="ECO:0000256" key="1">
    <source>
        <dbReference type="SAM" id="MobiDB-lite"/>
    </source>
</evidence>
<dbReference type="HOGENOM" id="CLU_2471531_0_0_1"/>
<protein>
    <submittedName>
        <fullName evidence="2 3">Uncharacterized protein</fullName>
    </submittedName>
</protein>
<dbReference type="EMBL" id="ABJB011124959">
    <property type="status" value="NOT_ANNOTATED_CDS"/>
    <property type="molecule type" value="Genomic_DNA"/>
</dbReference>
<proteinExistence type="predicted"/>
<dbReference type="VEuPathDB" id="VectorBase:ISCW015687"/>
<accession>B7P0W8</accession>
<dbReference type="Proteomes" id="UP000001555">
    <property type="component" value="Unassembled WGS sequence"/>
</dbReference>
<evidence type="ECO:0000313" key="4">
    <source>
        <dbReference type="Proteomes" id="UP000001555"/>
    </source>
</evidence>
<name>B7P0W8_IXOSC</name>
<keyword evidence="4" id="KW-1185">Reference proteome</keyword>
<evidence type="ECO:0000313" key="2">
    <source>
        <dbReference type="EMBL" id="EEC00240.1"/>
    </source>
</evidence>
<reference evidence="3" key="2">
    <citation type="submission" date="2020-05" db="UniProtKB">
        <authorList>
            <consortium name="EnsemblMetazoa"/>
        </authorList>
    </citation>
    <scope>IDENTIFICATION</scope>
    <source>
        <strain evidence="3">wikel</strain>
    </source>
</reference>